<keyword evidence="4" id="KW-1185">Reference proteome</keyword>
<evidence type="ECO:0000256" key="1">
    <source>
        <dbReference type="SAM" id="Coils"/>
    </source>
</evidence>
<dbReference type="Proteomes" id="UP001597374">
    <property type="component" value="Unassembled WGS sequence"/>
</dbReference>
<keyword evidence="2" id="KW-1133">Transmembrane helix</keyword>
<name>A0ABW5CUL7_9BACT</name>
<evidence type="ECO:0000256" key="2">
    <source>
        <dbReference type="SAM" id="Phobius"/>
    </source>
</evidence>
<feature type="transmembrane region" description="Helical" evidence="2">
    <location>
        <begin position="63"/>
        <end position="84"/>
    </location>
</feature>
<feature type="coiled-coil region" evidence="1">
    <location>
        <begin position="177"/>
        <end position="204"/>
    </location>
</feature>
<sequence>MKEGLEKFVSEHRDEFDVFEPRPELWQKICPHVPPIEQVKDKKEAKVISFSFGERASFSADMFFMRVAAAIILLLGCGLTLFLMKQNTPEAAYTIAATTEQAKLRKIAPELVEVEAYYTSQIEEKKSQLTEYDLKVLGLDEQQDIDRELARLDSSYTQLKKQLYTTPNTDKVMGAMIQNLQIRIEVLNRQLEVLQRIEKLQKQRTTQPQKDETSNV</sequence>
<keyword evidence="2" id="KW-0812">Transmembrane</keyword>
<protein>
    <recommendedName>
        <fullName evidence="5">Anti-sigma factor</fullName>
    </recommendedName>
</protein>
<accession>A0ABW5CUL7</accession>
<keyword evidence="1" id="KW-0175">Coiled coil</keyword>
<proteinExistence type="predicted"/>
<reference evidence="4" key="1">
    <citation type="journal article" date="2019" name="Int. J. Syst. Evol. Microbiol.">
        <title>The Global Catalogue of Microorganisms (GCM) 10K type strain sequencing project: providing services to taxonomists for standard genome sequencing and annotation.</title>
        <authorList>
            <consortium name="The Broad Institute Genomics Platform"/>
            <consortium name="The Broad Institute Genome Sequencing Center for Infectious Disease"/>
            <person name="Wu L."/>
            <person name="Ma J."/>
        </authorList>
    </citation>
    <scope>NUCLEOTIDE SEQUENCE [LARGE SCALE GENOMIC DNA]</scope>
    <source>
        <strain evidence="4">CGMCC 4.1782</strain>
    </source>
</reference>
<gene>
    <name evidence="3" type="ORF">ACFSKP_07775</name>
</gene>
<keyword evidence="2" id="KW-0472">Membrane</keyword>
<dbReference type="EMBL" id="JBHUIM010000001">
    <property type="protein sequence ID" value="MFD2246151.1"/>
    <property type="molecule type" value="Genomic_DNA"/>
</dbReference>
<organism evidence="3 4">
    <name type="scientific">Pontibacter ruber</name>
    <dbReference type="NCBI Taxonomy" id="1343895"/>
    <lineage>
        <taxon>Bacteria</taxon>
        <taxon>Pseudomonadati</taxon>
        <taxon>Bacteroidota</taxon>
        <taxon>Cytophagia</taxon>
        <taxon>Cytophagales</taxon>
        <taxon>Hymenobacteraceae</taxon>
        <taxon>Pontibacter</taxon>
    </lineage>
</organism>
<evidence type="ECO:0008006" key="5">
    <source>
        <dbReference type="Google" id="ProtNLM"/>
    </source>
</evidence>
<dbReference type="RefSeq" id="WP_250427826.1">
    <property type="nucleotide sequence ID" value="NZ_JALPRR010000001.1"/>
</dbReference>
<comment type="caution">
    <text evidence="3">The sequence shown here is derived from an EMBL/GenBank/DDBJ whole genome shotgun (WGS) entry which is preliminary data.</text>
</comment>
<evidence type="ECO:0000313" key="3">
    <source>
        <dbReference type="EMBL" id="MFD2246151.1"/>
    </source>
</evidence>
<evidence type="ECO:0000313" key="4">
    <source>
        <dbReference type="Proteomes" id="UP001597374"/>
    </source>
</evidence>